<accession>I3YEF9</accession>
<dbReference type="eggNOG" id="COG4382">
    <property type="taxonomic scope" value="Bacteria"/>
</dbReference>
<sequence length="144" mass="15750">MDREIVYIHIAKQALGLDDATYRAMLQRIGGVSSSAKLNGAQRAALLAEFRAAGWKPTPPKRAGRGPRADALARKALLRKVQALLADQQLPWSYAEAIVRRQRGLSADTRCPVELIDAEQARGLIAALSRRQRKTRAATPEPTA</sequence>
<gene>
    <name evidence="1" type="ordered locus">Thivi_3510</name>
</gene>
<dbReference type="AlphaFoldDB" id="I3YEF9"/>
<dbReference type="KEGG" id="tvi:Thivi_3510"/>
<evidence type="ECO:0000313" key="1">
    <source>
        <dbReference type="EMBL" id="AFL75377.1"/>
    </source>
</evidence>
<reference evidence="1 2" key="1">
    <citation type="submission" date="2012-06" db="EMBL/GenBank/DDBJ databases">
        <title>Complete sequence of Thiocystis violascens DSM 198.</title>
        <authorList>
            <consortium name="US DOE Joint Genome Institute"/>
            <person name="Lucas S."/>
            <person name="Han J."/>
            <person name="Lapidus A."/>
            <person name="Cheng J.-F."/>
            <person name="Goodwin L."/>
            <person name="Pitluck S."/>
            <person name="Peters L."/>
            <person name="Ovchinnikova G."/>
            <person name="Teshima H."/>
            <person name="Detter J.C."/>
            <person name="Han C."/>
            <person name="Tapia R."/>
            <person name="Land M."/>
            <person name="Hauser L."/>
            <person name="Kyrpides N."/>
            <person name="Ivanova N."/>
            <person name="Pagani I."/>
            <person name="Vogl K."/>
            <person name="Liu Z."/>
            <person name="Frigaard N.-U."/>
            <person name="Bryant D."/>
            <person name="Woyke T."/>
        </authorList>
    </citation>
    <scope>NUCLEOTIDE SEQUENCE [LARGE SCALE GENOMIC DNA]</scope>
    <source>
        <strain evidence="2">ATCC 17096 / DSM 198 / 6111</strain>
    </source>
</reference>
<proteinExistence type="predicted"/>
<dbReference type="Proteomes" id="UP000006062">
    <property type="component" value="Chromosome"/>
</dbReference>
<dbReference type="EMBL" id="CP003154">
    <property type="protein sequence ID" value="AFL75377.1"/>
    <property type="molecule type" value="Genomic_DNA"/>
</dbReference>
<name>I3YEF9_THIV6</name>
<dbReference type="OrthoDB" id="7360086at2"/>
<dbReference type="RefSeq" id="WP_014779776.1">
    <property type="nucleotide sequence ID" value="NC_018012.1"/>
</dbReference>
<dbReference type="STRING" id="765911.Thivi_3510"/>
<dbReference type="Pfam" id="PF06252">
    <property type="entry name" value="GemA"/>
    <property type="match status" value="1"/>
</dbReference>
<keyword evidence="2" id="KW-1185">Reference proteome</keyword>
<dbReference type="InterPro" id="IPR009363">
    <property type="entry name" value="Phage_Mu_Gp16"/>
</dbReference>
<evidence type="ECO:0000313" key="2">
    <source>
        <dbReference type="Proteomes" id="UP000006062"/>
    </source>
</evidence>
<dbReference type="HOGENOM" id="CLU_107084_2_0_6"/>
<organism evidence="1 2">
    <name type="scientific">Thiocystis violascens (strain ATCC 17096 / DSM 198 / 6111)</name>
    <name type="common">Chromatium violascens</name>
    <dbReference type="NCBI Taxonomy" id="765911"/>
    <lineage>
        <taxon>Bacteria</taxon>
        <taxon>Pseudomonadati</taxon>
        <taxon>Pseudomonadota</taxon>
        <taxon>Gammaproteobacteria</taxon>
        <taxon>Chromatiales</taxon>
        <taxon>Chromatiaceae</taxon>
        <taxon>Thiocystis</taxon>
    </lineage>
</organism>
<protein>
    <submittedName>
        <fullName evidence="1">Mu-like prophage protein gp16</fullName>
    </submittedName>
</protein>